<feature type="region of interest" description="Disordered" evidence="1">
    <location>
        <begin position="1118"/>
        <end position="1140"/>
    </location>
</feature>
<feature type="compositionally biased region" description="Polar residues" evidence="1">
    <location>
        <begin position="1121"/>
        <end position="1140"/>
    </location>
</feature>
<feature type="region of interest" description="Disordered" evidence="1">
    <location>
        <begin position="280"/>
        <end position="311"/>
    </location>
</feature>
<feature type="region of interest" description="Disordered" evidence="1">
    <location>
        <begin position="509"/>
        <end position="721"/>
    </location>
</feature>
<dbReference type="PROSITE" id="PS50003">
    <property type="entry name" value="PH_DOMAIN"/>
    <property type="match status" value="1"/>
</dbReference>
<accession>A0A1J8R5X7</accession>
<feature type="compositionally biased region" description="Low complexity" evidence="1">
    <location>
        <begin position="111"/>
        <end position="126"/>
    </location>
</feature>
<dbReference type="PANTHER" id="PTHR38700">
    <property type="entry name" value="YALI0E22418P"/>
    <property type="match status" value="1"/>
</dbReference>
<feature type="compositionally biased region" description="Low complexity" evidence="1">
    <location>
        <begin position="743"/>
        <end position="760"/>
    </location>
</feature>
<feature type="compositionally biased region" description="Gly residues" evidence="1">
    <location>
        <begin position="565"/>
        <end position="575"/>
    </location>
</feature>
<evidence type="ECO:0000259" key="2">
    <source>
        <dbReference type="PROSITE" id="PS50003"/>
    </source>
</evidence>
<feature type="domain" description="PH" evidence="2">
    <location>
        <begin position="998"/>
        <end position="1103"/>
    </location>
</feature>
<feature type="compositionally biased region" description="Basic and acidic residues" evidence="1">
    <location>
        <begin position="520"/>
        <end position="558"/>
    </location>
</feature>
<feature type="compositionally biased region" description="Polar residues" evidence="1">
    <location>
        <begin position="797"/>
        <end position="806"/>
    </location>
</feature>
<dbReference type="STRING" id="180088.A0A1J8R5X7"/>
<feature type="compositionally biased region" description="Low complexity" evidence="1">
    <location>
        <begin position="381"/>
        <end position="406"/>
    </location>
</feature>
<reference evidence="3 4" key="1">
    <citation type="submission" date="2016-03" db="EMBL/GenBank/DDBJ databases">
        <title>Comparative genomics of the ectomycorrhizal sister species Rhizopogon vinicolor and Rhizopogon vesiculosus (Basidiomycota: Boletales) reveals a divergence of the mating type B locus.</title>
        <authorList>
            <person name="Mujic A.B."/>
            <person name="Kuo A."/>
            <person name="Tritt A."/>
            <person name="Lipzen A."/>
            <person name="Chen C."/>
            <person name="Johnson J."/>
            <person name="Sharma A."/>
            <person name="Barry K."/>
            <person name="Grigoriev I.V."/>
            <person name="Spatafora J.W."/>
        </authorList>
    </citation>
    <scope>NUCLEOTIDE SEQUENCE [LARGE SCALE GENOMIC DNA]</scope>
    <source>
        <strain evidence="3 4">AM-OR11-056</strain>
    </source>
</reference>
<feature type="region of interest" description="Disordered" evidence="1">
    <location>
        <begin position="742"/>
        <end position="871"/>
    </location>
</feature>
<feature type="compositionally biased region" description="Polar residues" evidence="1">
    <location>
        <begin position="297"/>
        <end position="311"/>
    </location>
</feature>
<keyword evidence="4" id="KW-1185">Reference proteome</keyword>
<feature type="region of interest" description="Disordered" evidence="1">
    <location>
        <begin position="337"/>
        <end position="406"/>
    </location>
</feature>
<dbReference type="AlphaFoldDB" id="A0A1J8R5X7"/>
<organism evidence="3 4">
    <name type="scientific">Rhizopogon vesiculosus</name>
    <dbReference type="NCBI Taxonomy" id="180088"/>
    <lineage>
        <taxon>Eukaryota</taxon>
        <taxon>Fungi</taxon>
        <taxon>Dikarya</taxon>
        <taxon>Basidiomycota</taxon>
        <taxon>Agaricomycotina</taxon>
        <taxon>Agaricomycetes</taxon>
        <taxon>Agaricomycetidae</taxon>
        <taxon>Boletales</taxon>
        <taxon>Suillineae</taxon>
        <taxon>Rhizopogonaceae</taxon>
        <taxon>Rhizopogon</taxon>
    </lineage>
</organism>
<evidence type="ECO:0000256" key="1">
    <source>
        <dbReference type="SAM" id="MobiDB-lite"/>
    </source>
</evidence>
<comment type="caution">
    <text evidence="3">The sequence shown here is derived from an EMBL/GenBank/DDBJ whole genome shotgun (WGS) entry which is preliminary data.</text>
</comment>
<dbReference type="InterPro" id="IPR001849">
    <property type="entry name" value="PH_domain"/>
</dbReference>
<feature type="compositionally biased region" description="Basic and acidic residues" evidence="1">
    <location>
        <begin position="663"/>
        <end position="677"/>
    </location>
</feature>
<dbReference type="Proteomes" id="UP000183567">
    <property type="component" value="Unassembled WGS sequence"/>
</dbReference>
<feature type="compositionally biased region" description="Basic residues" evidence="1">
    <location>
        <begin position="233"/>
        <end position="243"/>
    </location>
</feature>
<dbReference type="Pfam" id="PF00169">
    <property type="entry name" value="PH"/>
    <property type="match status" value="1"/>
</dbReference>
<dbReference type="InterPro" id="IPR029071">
    <property type="entry name" value="Ubiquitin-like_domsf"/>
</dbReference>
<dbReference type="SMART" id="SM00233">
    <property type="entry name" value="PH"/>
    <property type="match status" value="1"/>
</dbReference>
<protein>
    <recommendedName>
        <fullName evidence="2">PH domain-containing protein</fullName>
    </recommendedName>
</protein>
<evidence type="ECO:0000313" key="3">
    <source>
        <dbReference type="EMBL" id="OJA17170.1"/>
    </source>
</evidence>
<proteinExistence type="predicted"/>
<dbReference type="EMBL" id="LVVM01002157">
    <property type="protein sequence ID" value="OJA17170.1"/>
    <property type="molecule type" value="Genomic_DNA"/>
</dbReference>
<feature type="compositionally biased region" description="Polar residues" evidence="1">
    <location>
        <begin position="613"/>
        <end position="627"/>
    </location>
</feature>
<evidence type="ECO:0000313" key="4">
    <source>
        <dbReference type="Proteomes" id="UP000183567"/>
    </source>
</evidence>
<dbReference type="Gene3D" id="2.30.29.30">
    <property type="entry name" value="Pleckstrin-homology domain (PH domain)/Phosphotyrosine-binding domain (PTB)"/>
    <property type="match status" value="1"/>
</dbReference>
<dbReference type="SUPFAM" id="SSF54236">
    <property type="entry name" value="Ubiquitin-like"/>
    <property type="match status" value="1"/>
</dbReference>
<feature type="compositionally biased region" description="Basic and acidic residues" evidence="1">
    <location>
        <begin position="818"/>
        <end position="839"/>
    </location>
</feature>
<feature type="region of interest" description="Disordered" evidence="1">
    <location>
        <begin position="452"/>
        <end position="495"/>
    </location>
</feature>
<feature type="compositionally biased region" description="Polar residues" evidence="1">
    <location>
        <begin position="215"/>
        <end position="227"/>
    </location>
</feature>
<gene>
    <name evidence="3" type="ORF">AZE42_00214</name>
</gene>
<dbReference type="CDD" id="cd00821">
    <property type="entry name" value="PH"/>
    <property type="match status" value="1"/>
</dbReference>
<dbReference type="InterPro" id="IPR011993">
    <property type="entry name" value="PH-like_dom_sf"/>
</dbReference>
<feature type="compositionally biased region" description="Polar residues" evidence="1">
    <location>
        <begin position="480"/>
        <end position="495"/>
    </location>
</feature>
<dbReference type="Gene3D" id="3.10.20.90">
    <property type="entry name" value="Phosphatidylinositol 3-kinase Catalytic Subunit, Chain A, domain 1"/>
    <property type="match status" value="1"/>
</dbReference>
<dbReference type="OrthoDB" id="43122at2759"/>
<dbReference type="Pfam" id="PF21989">
    <property type="entry name" value="RA_2"/>
    <property type="match status" value="1"/>
</dbReference>
<feature type="region of interest" description="Disordered" evidence="1">
    <location>
        <begin position="109"/>
        <end position="128"/>
    </location>
</feature>
<feature type="region of interest" description="Disordered" evidence="1">
    <location>
        <begin position="206"/>
        <end position="262"/>
    </location>
</feature>
<dbReference type="SUPFAM" id="SSF50729">
    <property type="entry name" value="PH domain-like"/>
    <property type="match status" value="1"/>
</dbReference>
<sequence>MLLSTFPTVHFEKTPTGFSSPNRKDIVVIKDVLSHFAPLTGTEACLRLINSHYHWDSKVIGLIGKDADCFQAEQSPLQVRVVLDAANLREPFAFSLDLSLNFSKMDDSAASDPLSSEPKPSPSSKKTGLFHVKLPVKRPSLQSLRTQTFFQTSTSSNCPTSASRARSLSVVAPTRGTTFEDVATIPIPAVPSSLLDEDPFANLRSHPPTIPFSEHPSTYSRSSTVPLPSQAHLQHHTLKRPKSSGHGQVHPANTKPAFSPRPSLPSLHTLAQMNIGIPRKARKGTPGARLPHEPWNMDSSTHLGSALAGSSQPRRAATIPYIQMSFDAKQDFTLSLGDTPASSSTLERRRTDPDDSGISSRSADGRPASALYDDAEIDSIPSLSYTPSEPSSSALSRSSSIRSSPWSKNLIDQNSVSINHARTSDMFFAHENDGRDEDDPLSYHSDFNYYTQPHSNCSDSDSDLPSKVRYQAPSPEITPTPYTSLHSPDTSHNFSRSVHTMHGVLSELPRSNILLSSSPRLEDTPRDSNGTPEKRGAPPTRGGDEDRKDRKYGGRKEGSYSGNHSSGGYGHGGGGDDGDRGRKPVTRSPVWSDSEYSSSEDEGDNGTVYYSVDGTSNGHSSRPQSRVPSVHSRMISGSGSDDDIPLAQRMPTALRAQKSIRRQLRDERHQRRMERAKSTRPAMASEQPPVPALPRPVIHSQQRSASVAPERSRRTPAPIEHFPVDDLAIKLASFQMPIPPLSAPQSSNAAASAPLSARAPIPGSASRAFTTDKLPQESQLRSMRSFRRSEGRAADTAQPSGESPPSQRLGRRPTTTSRRSEEQPVRRDKSIARPSRDGPDPSLRSARASEDHRRPAAAIPRVPIDQDGGPRVLQRPPVAAVELIQSRAPPLPVTKISVTQQRVFIGDMQRFNMVEITDNTTAGDVIALVASQGSLDHAAVWMLFELANDFGMERPIRSYELLSDVTSSWNKDKLLNAFVIKRTYLAPFLSRSNIPTSSPTNRGWVEWESKKGKWGKRWMELREHSLWMSKRDTGKDETFLCSLSNFDAYYITRKHKSPKPFVFAIKSTDNISLFEDMSDYLHILSCNQKDGERWMEAILVARSYVLFQERHVLFAKPGDPISNSNTAPRSQTRKQSISARPTQPLVNVSAPFSSSATTGVVFEPGSLLAKRGDVIS</sequence>
<name>A0A1J8R5X7_9AGAM</name>
<dbReference type="PANTHER" id="PTHR38700:SF1">
    <property type="entry name" value="PH DOMAIN-CONTAINING PROTEIN"/>
    <property type="match status" value="1"/>
</dbReference>